<dbReference type="PANTHER" id="PTHR30543:SF21">
    <property type="entry name" value="NAD(P)H-DEPENDENT FMN REDUCTASE LOT6"/>
    <property type="match status" value="1"/>
</dbReference>
<feature type="domain" description="NADPH-dependent FMN reductase-like" evidence="1">
    <location>
        <begin position="7"/>
        <end position="147"/>
    </location>
</feature>
<gene>
    <name evidence="2" type="ORF">HZU44_16705</name>
</gene>
<reference evidence="2" key="1">
    <citation type="submission" date="2020-08" db="EMBL/GenBank/DDBJ databases">
        <title>A bifunctional nitrone conjugated secondary metabolite targeting the ribosome.</title>
        <authorList>
            <person name="Limbrick E.M."/>
            <person name="Graf M."/>
            <person name="Derewacz D.K."/>
            <person name="Nguyen F."/>
            <person name="Spraggins J.M."/>
            <person name="Wieland M."/>
            <person name="Ynigez-Gutierrez A.E."/>
            <person name="Reisman B.J."/>
            <person name="Zinshteyn B."/>
            <person name="McCulloch K."/>
            <person name="Iverson T.M."/>
            <person name="Green R."/>
            <person name="Wilson D.N."/>
            <person name="Bachmann B.O."/>
        </authorList>
    </citation>
    <scope>NUCLEOTIDE SEQUENCE</scope>
    <source>
        <strain evidence="2">Africana</strain>
    </source>
</reference>
<sequence length="193" mass="20461">MSEFPYRLAVIVGSVREGRFGPVVADWFCRQARQRDDLVVDLIDLAHVPAALGGAAGAVAPGAEEVPFADRIGAADAVVVVTPEYNHSYPGPLKTAIDSVGAQWRAKPVGFVSYGGISGGLRAVEPLRAVFAELHTVTVRETVSFAMCHACFDPTGEPVDADSVNRAATALLDQLGWWAEALRTARAARPYGS</sequence>
<accession>A0A7D5YCG5</accession>
<dbReference type="PANTHER" id="PTHR30543">
    <property type="entry name" value="CHROMATE REDUCTASE"/>
    <property type="match status" value="1"/>
</dbReference>
<dbReference type="InterPro" id="IPR005025">
    <property type="entry name" value="FMN_Rdtase-like_dom"/>
</dbReference>
<dbReference type="SUPFAM" id="SSF52218">
    <property type="entry name" value="Flavoproteins"/>
    <property type="match status" value="1"/>
</dbReference>
<name>A0A7D5YCG5_9ACTN</name>
<dbReference type="GO" id="GO:0005829">
    <property type="term" value="C:cytosol"/>
    <property type="evidence" value="ECO:0007669"/>
    <property type="project" value="TreeGrafter"/>
</dbReference>
<dbReference type="Pfam" id="PF03358">
    <property type="entry name" value="FMN_red"/>
    <property type="match status" value="1"/>
</dbReference>
<dbReference type="InterPro" id="IPR050712">
    <property type="entry name" value="NAD(P)H-dep_reductase"/>
</dbReference>
<dbReference type="EMBL" id="CP058905">
    <property type="protein sequence ID" value="QLJ96575.1"/>
    <property type="molecule type" value="Genomic_DNA"/>
</dbReference>
<organism evidence="2">
    <name type="scientific">Micromonospora carbonacea</name>
    <dbReference type="NCBI Taxonomy" id="47853"/>
    <lineage>
        <taxon>Bacteria</taxon>
        <taxon>Bacillati</taxon>
        <taxon>Actinomycetota</taxon>
        <taxon>Actinomycetes</taxon>
        <taxon>Micromonosporales</taxon>
        <taxon>Micromonosporaceae</taxon>
        <taxon>Micromonospora</taxon>
    </lineage>
</organism>
<dbReference type="InterPro" id="IPR029039">
    <property type="entry name" value="Flavoprotein-like_sf"/>
</dbReference>
<dbReference type="Gene3D" id="3.40.50.360">
    <property type="match status" value="1"/>
</dbReference>
<evidence type="ECO:0000259" key="1">
    <source>
        <dbReference type="Pfam" id="PF03358"/>
    </source>
</evidence>
<dbReference type="AlphaFoldDB" id="A0A7D5YCG5"/>
<dbReference type="GO" id="GO:0010181">
    <property type="term" value="F:FMN binding"/>
    <property type="evidence" value="ECO:0007669"/>
    <property type="project" value="TreeGrafter"/>
</dbReference>
<proteinExistence type="predicted"/>
<evidence type="ECO:0000313" key="2">
    <source>
        <dbReference type="EMBL" id="QLJ96575.1"/>
    </source>
</evidence>
<protein>
    <submittedName>
        <fullName evidence="2">NAD(P)H-dependent oxidoreductase</fullName>
    </submittedName>
</protein>
<dbReference type="GO" id="GO:0016491">
    <property type="term" value="F:oxidoreductase activity"/>
    <property type="evidence" value="ECO:0007669"/>
    <property type="project" value="InterPro"/>
</dbReference>